<organism evidence="1 2">
    <name type="scientific">Yoonia sediminilitoris</name>
    <dbReference type="NCBI Taxonomy" id="1286148"/>
    <lineage>
        <taxon>Bacteria</taxon>
        <taxon>Pseudomonadati</taxon>
        <taxon>Pseudomonadota</taxon>
        <taxon>Alphaproteobacteria</taxon>
        <taxon>Rhodobacterales</taxon>
        <taxon>Paracoccaceae</taxon>
        <taxon>Yoonia</taxon>
    </lineage>
</organism>
<evidence type="ECO:0000313" key="1">
    <source>
        <dbReference type="EMBL" id="PUB08460.1"/>
    </source>
</evidence>
<evidence type="ECO:0000313" key="2">
    <source>
        <dbReference type="Proteomes" id="UP000244523"/>
    </source>
</evidence>
<protein>
    <submittedName>
        <fullName evidence="1">Uncharacterized protein</fullName>
    </submittedName>
</protein>
<name>A0A2T6K1E9_9RHOB</name>
<keyword evidence="2" id="KW-1185">Reference proteome</keyword>
<sequence>MLFILQVSTRDASMAQFFAPAPWPAKSAFFLCRAMGRIVRSTALLSISMRPSVRNRINPSRYLAMYLRASPVGDLVETCIRA</sequence>
<dbReference type="AlphaFoldDB" id="A0A2T6K1E9"/>
<dbReference type="EMBL" id="QBUD01000032">
    <property type="protein sequence ID" value="PUB08460.1"/>
    <property type="molecule type" value="Genomic_DNA"/>
</dbReference>
<dbReference type="Proteomes" id="UP000244523">
    <property type="component" value="Unassembled WGS sequence"/>
</dbReference>
<accession>A0A2T6K1E9</accession>
<gene>
    <name evidence="1" type="ORF">C8N45_1327</name>
</gene>
<reference evidence="1 2" key="1">
    <citation type="submission" date="2018-04" db="EMBL/GenBank/DDBJ databases">
        <title>Genomic Encyclopedia of Archaeal and Bacterial Type Strains, Phase II (KMG-II): from individual species to whole genera.</title>
        <authorList>
            <person name="Goeker M."/>
        </authorList>
    </citation>
    <scope>NUCLEOTIDE SEQUENCE [LARGE SCALE GENOMIC DNA]</scope>
    <source>
        <strain evidence="1 2">DSM 29955</strain>
    </source>
</reference>
<proteinExistence type="predicted"/>
<comment type="caution">
    <text evidence="1">The sequence shown here is derived from an EMBL/GenBank/DDBJ whole genome shotgun (WGS) entry which is preliminary data.</text>
</comment>